<organism evidence="6 7">
    <name type="scientific">Podospora australis</name>
    <dbReference type="NCBI Taxonomy" id="1536484"/>
    <lineage>
        <taxon>Eukaryota</taxon>
        <taxon>Fungi</taxon>
        <taxon>Dikarya</taxon>
        <taxon>Ascomycota</taxon>
        <taxon>Pezizomycotina</taxon>
        <taxon>Sordariomycetes</taxon>
        <taxon>Sordariomycetidae</taxon>
        <taxon>Sordariales</taxon>
        <taxon>Podosporaceae</taxon>
        <taxon>Podospora</taxon>
    </lineage>
</organism>
<evidence type="ECO:0000259" key="5">
    <source>
        <dbReference type="Pfam" id="PF01494"/>
    </source>
</evidence>
<dbReference type="InterPro" id="IPR002938">
    <property type="entry name" value="FAD-bd"/>
</dbReference>
<evidence type="ECO:0000256" key="4">
    <source>
        <dbReference type="ARBA" id="ARBA00023033"/>
    </source>
</evidence>
<dbReference type="PRINTS" id="PR00420">
    <property type="entry name" value="RNGMNOXGNASE"/>
</dbReference>
<keyword evidence="4 6" id="KW-0503">Monooxygenase</keyword>
<dbReference type="GO" id="GO:0071949">
    <property type="term" value="F:FAD binding"/>
    <property type="evidence" value="ECO:0007669"/>
    <property type="project" value="InterPro"/>
</dbReference>
<dbReference type="Gene3D" id="3.50.50.60">
    <property type="entry name" value="FAD/NAD(P)-binding domain"/>
    <property type="match status" value="1"/>
</dbReference>
<dbReference type="SUPFAM" id="SSF51905">
    <property type="entry name" value="FAD/NAD(P)-binding domain"/>
    <property type="match status" value="1"/>
</dbReference>
<reference evidence="6" key="2">
    <citation type="submission" date="2023-05" db="EMBL/GenBank/DDBJ databases">
        <authorList>
            <consortium name="Lawrence Berkeley National Laboratory"/>
            <person name="Steindorff A."/>
            <person name="Hensen N."/>
            <person name="Bonometti L."/>
            <person name="Westerberg I."/>
            <person name="Brannstrom I.O."/>
            <person name="Guillou S."/>
            <person name="Cros-Aarteil S."/>
            <person name="Calhoun S."/>
            <person name="Haridas S."/>
            <person name="Kuo A."/>
            <person name="Mondo S."/>
            <person name="Pangilinan J."/>
            <person name="Riley R."/>
            <person name="Labutti K."/>
            <person name="Andreopoulos B."/>
            <person name="Lipzen A."/>
            <person name="Chen C."/>
            <person name="Yanf M."/>
            <person name="Daum C."/>
            <person name="Ng V."/>
            <person name="Clum A."/>
            <person name="Ohm R."/>
            <person name="Martin F."/>
            <person name="Silar P."/>
            <person name="Natvig D."/>
            <person name="Lalanne C."/>
            <person name="Gautier V."/>
            <person name="Ament-Velasquez S.L."/>
            <person name="Kruys A."/>
            <person name="Hutchinson M.I."/>
            <person name="Powell A.J."/>
            <person name="Barry K."/>
            <person name="Miller A.N."/>
            <person name="Grigoriev I.V."/>
            <person name="Debuchy R."/>
            <person name="Gladieux P."/>
            <person name="Thoren M.H."/>
            <person name="Johannesson H."/>
        </authorList>
    </citation>
    <scope>NUCLEOTIDE SEQUENCE</scope>
    <source>
        <strain evidence="6">PSN309</strain>
    </source>
</reference>
<evidence type="ECO:0000256" key="3">
    <source>
        <dbReference type="ARBA" id="ARBA00023002"/>
    </source>
</evidence>
<evidence type="ECO:0000313" key="7">
    <source>
        <dbReference type="Proteomes" id="UP001302126"/>
    </source>
</evidence>
<reference evidence="6" key="1">
    <citation type="journal article" date="2023" name="Mol. Phylogenet. Evol.">
        <title>Genome-scale phylogeny and comparative genomics of the fungal order Sordariales.</title>
        <authorList>
            <person name="Hensen N."/>
            <person name="Bonometti L."/>
            <person name="Westerberg I."/>
            <person name="Brannstrom I.O."/>
            <person name="Guillou S."/>
            <person name="Cros-Aarteil S."/>
            <person name="Calhoun S."/>
            <person name="Haridas S."/>
            <person name="Kuo A."/>
            <person name="Mondo S."/>
            <person name="Pangilinan J."/>
            <person name="Riley R."/>
            <person name="LaButti K."/>
            <person name="Andreopoulos B."/>
            <person name="Lipzen A."/>
            <person name="Chen C."/>
            <person name="Yan M."/>
            <person name="Daum C."/>
            <person name="Ng V."/>
            <person name="Clum A."/>
            <person name="Steindorff A."/>
            <person name="Ohm R.A."/>
            <person name="Martin F."/>
            <person name="Silar P."/>
            <person name="Natvig D.O."/>
            <person name="Lalanne C."/>
            <person name="Gautier V."/>
            <person name="Ament-Velasquez S.L."/>
            <person name="Kruys A."/>
            <person name="Hutchinson M.I."/>
            <person name="Powell A.J."/>
            <person name="Barry K."/>
            <person name="Miller A.N."/>
            <person name="Grigoriev I.V."/>
            <person name="Debuchy R."/>
            <person name="Gladieux P."/>
            <person name="Hiltunen Thoren M."/>
            <person name="Johannesson H."/>
        </authorList>
    </citation>
    <scope>NUCLEOTIDE SEQUENCE</scope>
    <source>
        <strain evidence="6">PSN309</strain>
    </source>
</reference>
<evidence type="ECO:0000256" key="2">
    <source>
        <dbReference type="ARBA" id="ARBA00022827"/>
    </source>
</evidence>
<evidence type="ECO:0000313" key="6">
    <source>
        <dbReference type="EMBL" id="KAK4186116.1"/>
    </source>
</evidence>
<dbReference type="InterPro" id="IPR036188">
    <property type="entry name" value="FAD/NAD-bd_sf"/>
</dbReference>
<evidence type="ECO:0000256" key="1">
    <source>
        <dbReference type="ARBA" id="ARBA00022630"/>
    </source>
</evidence>
<dbReference type="Pfam" id="PF01494">
    <property type="entry name" value="FAD_binding_3"/>
    <property type="match status" value="2"/>
</dbReference>
<gene>
    <name evidence="6" type="ORF">QBC35DRAFT_516454</name>
</gene>
<keyword evidence="2" id="KW-0274">FAD</keyword>
<sequence>MPITNTEPPLKIAIIGAGPAGCTLARLLLLSGSIPPTSLRVYESEPSPSYRSQGGTLDLHTSTGLAVLKEAGLFDEFLSYARYDGDFLQITDHKLKVFFTHGKGSSSIPDSIEGRSGLDDQRPEIDRAALRKLLTESIPAGIITWGAHLKGISEQENQEQHAPGVTYSLHFSNLPTESGFTLVIGADGAWSKVRSTLLAPEVTPTFAGIGVFDLSIPNAATTAPEISALIKRGNLFAHREGIRVVLQQLGDGSIGVYVLHRTDSPDWASFEKAGYDTSDLEQVKHHLLKPGGILGPENGWAPLLREAIEKCDGEHHSARTLFQLPVGFKWGHTRGAALIGDAAHLMTPYAGEGVNVALEDAMRLARGIVDAVRGTGESGIGLADVLDNAVREYEGEMWKRAEKVARLTDELTRLWMFTPNTPGSVLAKTTALHVRFHTPAVMHPIATAGVYAMVWYKKLMDR</sequence>
<keyword evidence="7" id="KW-1185">Reference proteome</keyword>
<keyword evidence="1" id="KW-0285">Flavoprotein</keyword>
<keyword evidence="3" id="KW-0560">Oxidoreductase</keyword>
<feature type="domain" description="FAD-binding" evidence="5">
    <location>
        <begin position="338"/>
        <end position="378"/>
    </location>
</feature>
<name>A0AAN6WQI8_9PEZI</name>
<dbReference type="PANTHER" id="PTHR46972">
    <property type="entry name" value="MONOOXYGENASE ASQM-RELATED"/>
    <property type="match status" value="1"/>
</dbReference>
<dbReference type="EMBL" id="MU864431">
    <property type="protein sequence ID" value="KAK4186116.1"/>
    <property type="molecule type" value="Genomic_DNA"/>
</dbReference>
<feature type="domain" description="FAD-binding" evidence="5">
    <location>
        <begin position="11"/>
        <end position="200"/>
    </location>
</feature>
<comment type="caution">
    <text evidence="6">The sequence shown here is derived from an EMBL/GenBank/DDBJ whole genome shotgun (WGS) entry which is preliminary data.</text>
</comment>
<dbReference type="Proteomes" id="UP001302126">
    <property type="component" value="Unassembled WGS sequence"/>
</dbReference>
<dbReference type="PANTHER" id="PTHR46972:SF1">
    <property type="entry name" value="FAD DEPENDENT OXIDOREDUCTASE DOMAIN-CONTAINING PROTEIN"/>
    <property type="match status" value="1"/>
</dbReference>
<dbReference type="GO" id="GO:0004497">
    <property type="term" value="F:monooxygenase activity"/>
    <property type="evidence" value="ECO:0007669"/>
    <property type="project" value="UniProtKB-KW"/>
</dbReference>
<dbReference type="AlphaFoldDB" id="A0AAN6WQI8"/>
<protein>
    <submittedName>
        <fullName evidence="6">Monooxygenase asqM</fullName>
    </submittedName>
</protein>
<accession>A0AAN6WQI8</accession>
<proteinExistence type="predicted"/>